<dbReference type="HAMAP" id="MF_03053">
    <property type="entry name" value="CTU1"/>
    <property type="match status" value="1"/>
</dbReference>
<protein>
    <recommendedName>
        <fullName evidence="6">Cytoplasmic tRNA 2-thiolation protein 1</fullName>
        <ecNumber evidence="6">2.7.7.-</ecNumber>
    </recommendedName>
    <alternativeName>
        <fullName evidence="6">Cytoplasmic tRNA adenylyltransferase 1</fullName>
    </alternativeName>
</protein>
<dbReference type="GO" id="GO:0016779">
    <property type="term" value="F:nucleotidyltransferase activity"/>
    <property type="evidence" value="ECO:0007669"/>
    <property type="project" value="UniProtKB-UniRule"/>
</dbReference>
<evidence type="ECO:0000256" key="7">
    <source>
        <dbReference type="SAM" id="MobiDB-lite"/>
    </source>
</evidence>
<comment type="pathway">
    <text evidence="6">tRNA modification; 5-methoxycarbonylmethyl-2-thiouridine-tRNA biosynthesis.</text>
</comment>
<dbReference type="Pfam" id="PF01171">
    <property type="entry name" value="ATP_bind_3"/>
    <property type="match status" value="1"/>
</dbReference>
<evidence type="ECO:0000259" key="8">
    <source>
        <dbReference type="PROSITE" id="PS50053"/>
    </source>
</evidence>
<feature type="region of interest" description="Disordered" evidence="7">
    <location>
        <begin position="451"/>
        <end position="520"/>
    </location>
</feature>
<feature type="compositionally biased region" description="Low complexity" evidence="7">
    <location>
        <begin position="495"/>
        <end position="520"/>
    </location>
</feature>
<feature type="region of interest" description="Disordered" evidence="7">
    <location>
        <begin position="616"/>
        <end position="698"/>
    </location>
</feature>
<dbReference type="PROSITE" id="PS50053">
    <property type="entry name" value="UBIQUITIN_2"/>
    <property type="match status" value="1"/>
</dbReference>
<dbReference type="InterPro" id="IPR032442">
    <property type="entry name" value="CTU1_C"/>
</dbReference>
<dbReference type="InterPro" id="IPR019956">
    <property type="entry name" value="Ubiquitin_dom"/>
</dbReference>
<dbReference type="SUPFAM" id="SSF54236">
    <property type="entry name" value="Ubiquitin-like"/>
    <property type="match status" value="1"/>
</dbReference>
<feature type="region of interest" description="Disordered" evidence="7">
    <location>
        <begin position="91"/>
        <end position="127"/>
    </location>
</feature>
<name>A0A2N9FLG1_FAGSY</name>
<keyword evidence="2 6" id="KW-0820">tRNA-binding</keyword>
<evidence type="ECO:0000256" key="1">
    <source>
        <dbReference type="ARBA" id="ARBA00022490"/>
    </source>
</evidence>
<dbReference type="GO" id="GO:0036503">
    <property type="term" value="P:ERAD pathway"/>
    <property type="evidence" value="ECO:0007669"/>
    <property type="project" value="TreeGrafter"/>
</dbReference>
<dbReference type="GO" id="GO:0002098">
    <property type="term" value="P:tRNA wobble uridine modification"/>
    <property type="evidence" value="ECO:0007669"/>
    <property type="project" value="UniProtKB-UniRule"/>
</dbReference>
<comment type="similarity">
    <text evidence="6">Belongs to the TtcA family. CTU1/NCS6/ATPBD3 subfamily.</text>
</comment>
<feature type="compositionally biased region" description="Polar residues" evidence="7">
    <location>
        <begin position="549"/>
        <end position="559"/>
    </location>
</feature>
<dbReference type="EMBL" id="OIVN01000968">
    <property type="protein sequence ID" value="SPC88038.1"/>
    <property type="molecule type" value="Genomic_DNA"/>
</dbReference>
<keyword evidence="5 6" id="KW-0694">RNA-binding</keyword>
<feature type="compositionally biased region" description="Low complexity" evidence="7">
    <location>
        <begin position="205"/>
        <end position="218"/>
    </location>
</feature>
<evidence type="ECO:0000256" key="3">
    <source>
        <dbReference type="ARBA" id="ARBA00022679"/>
    </source>
</evidence>
<evidence type="ECO:0000256" key="4">
    <source>
        <dbReference type="ARBA" id="ARBA00022694"/>
    </source>
</evidence>
<gene>
    <name evidence="6" type="primary">NCS6</name>
    <name evidence="6" type="synonym">CTU1</name>
    <name evidence="9" type="ORF">FSB_LOCUS15920</name>
</gene>
<dbReference type="InterPro" id="IPR056369">
    <property type="entry name" value="CTU1-like_ATP-bd"/>
</dbReference>
<feature type="compositionally biased region" description="Low complexity" evidence="7">
    <location>
        <begin position="621"/>
        <end position="633"/>
    </location>
</feature>
<dbReference type="FunFam" id="3.10.20.90:FF:000154">
    <property type="entry name" value="Large proline-rich protein BAG6"/>
    <property type="match status" value="1"/>
</dbReference>
<evidence type="ECO:0000256" key="5">
    <source>
        <dbReference type="ARBA" id="ARBA00022884"/>
    </source>
</evidence>
<dbReference type="Gene3D" id="3.10.20.90">
    <property type="entry name" value="Phosphatidylinositol 3-kinase Catalytic Subunit, Chain A, domain 1"/>
    <property type="match status" value="1"/>
</dbReference>
<evidence type="ECO:0000256" key="6">
    <source>
        <dbReference type="HAMAP-Rule" id="MF_03053"/>
    </source>
</evidence>
<dbReference type="InterPro" id="IPR000541">
    <property type="entry name" value="Ncs6/Tuc1/Ctu1"/>
</dbReference>
<dbReference type="GO" id="GO:0051787">
    <property type="term" value="F:misfolded protein binding"/>
    <property type="evidence" value="ECO:0007669"/>
    <property type="project" value="TreeGrafter"/>
</dbReference>
<dbReference type="GO" id="GO:0071818">
    <property type="term" value="C:BAT3 complex"/>
    <property type="evidence" value="ECO:0007669"/>
    <property type="project" value="TreeGrafter"/>
</dbReference>
<dbReference type="GO" id="GO:0031593">
    <property type="term" value="F:polyubiquitin modification-dependent protein binding"/>
    <property type="evidence" value="ECO:0007669"/>
    <property type="project" value="TreeGrafter"/>
</dbReference>
<dbReference type="GO" id="GO:0032447">
    <property type="term" value="P:protein urmylation"/>
    <property type="evidence" value="ECO:0007669"/>
    <property type="project" value="UniProtKB-UniRule"/>
</dbReference>
<keyword evidence="1 6" id="KW-0963">Cytoplasm</keyword>
<dbReference type="SUPFAM" id="SSF52402">
    <property type="entry name" value="Adenine nucleotide alpha hydrolases-like"/>
    <property type="match status" value="1"/>
</dbReference>
<dbReference type="EC" id="2.7.7.-" evidence="6"/>
<comment type="subcellular location">
    <subcellularLocation>
        <location evidence="6">Cytoplasm</location>
    </subcellularLocation>
</comment>
<feature type="compositionally biased region" description="Polar residues" evidence="7">
    <location>
        <begin position="114"/>
        <end position="127"/>
    </location>
</feature>
<dbReference type="InterPro" id="IPR011063">
    <property type="entry name" value="TilS/TtcA_N"/>
</dbReference>
<dbReference type="AlphaFoldDB" id="A0A2N9FLG1"/>
<dbReference type="FunFam" id="3.40.50.620:FF:000054">
    <property type="entry name" value="Cytoplasmic tRNA 2-thiolation protein 1"/>
    <property type="match status" value="1"/>
</dbReference>
<dbReference type="InterPro" id="IPR014729">
    <property type="entry name" value="Rossmann-like_a/b/a_fold"/>
</dbReference>
<evidence type="ECO:0000313" key="9">
    <source>
        <dbReference type="EMBL" id="SPC88038.1"/>
    </source>
</evidence>
<dbReference type="PANTHER" id="PTHR15204:SF5">
    <property type="entry name" value="LARGE PROLINE-RICH PROTEIN BAG6 ISOFORM X1"/>
    <property type="match status" value="1"/>
</dbReference>
<comment type="function">
    <text evidence="6">Plays a central role in 2-thiolation of mcm(5)S(2)U at tRNA wobble positions of tRNA(Lys), tRNA(Glu) and tRNA(Gln). Directly binds tRNAs and probably acts by catalyzing adenylation of tRNAs, an intermediate required for 2-thiolation. It is unclear whether it acts as a sulfurtransferase that transfers sulfur from thiocarboxylated URM1 onto the uridine of tRNAs at wobble position.</text>
</comment>
<feature type="compositionally biased region" description="Polar residues" evidence="7">
    <location>
        <begin position="1233"/>
        <end position="1250"/>
    </location>
</feature>
<feature type="domain" description="Ubiquitin-like" evidence="8">
    <location>
        <begin position="24"/>
        <end position="97"/>
    </location>
</feature>
<dbReference type="Pfam" id="PF00240">
    <property type="entry name" value="ubiquitin"/>
    <property type="match status" value="1"/>
</dbReference>
<dbReference type="CDD" id="cd01713">
    <property type="entry name" value="CTU1-like"/>
    <property type="match status" value="1"/>
</dbReference>
<dbReference type="SMART" id="SM00213">
    <property type="entry name" value="UBQ"/>
    <property type="match status" value="1"/>
</dbReference>
<feature type="compositionally biased region" description="Polar residues" evidence="7">
    <location>
        <begin position="171"/>
        <end position="194"/>
    </location>
</feature>
<dbReference type="GO" id="GO:0034227">
    <property type="term" value="P:tRNA thio-modification"/>
    <property type="evidence" value="ECO:0007669"/>
    <property type="project" value="UniProtKB-UniRule"/>
</dbReference>
<feature type="compositionally biased region" description="Polar residues" evidence="7">
    <location>
        <begin position="567"/>
        <end position="578"/>
    </location>
</feature>
<dbReference type="Gene3D" id="3.40.50.620">
    <property type="entry name" value="HUPs"/>
    <property type="match status" value="1"/>
</dbReference>
<dbReference type="PRINTS" id="PR00348">
    <property type="entry name" value="UBIQUITIN"/>
</dbReference>
<feature type="region of interest" description="Disordered" evidence="7">
    <location>
        <begin position="1216"/>
        <end position="1250"/>
    </location>
</feature>
<reference evidence="9" key="1">
    <citation type="submission" date="2018-02" db="EMBL/GenBank/DDBJ databases">
        <authorList>
            <person name="Cohen D.B."/>
            <person name="Kent A.D."/>
        </authorList>
    </citation>
    <scope>NUCLEOTIDE SEQUENCE</scope>
</reference>
<keyword evidence="3 6" id="KW-0808">Transferase</keyword>
<feature type="region of interest" description="Disordered" evidence="7">
    <location>
        <begin position="549"/>
        <end position="580"/>
    </location>
</feature>
<keyword evidence="4 6" id="KW-0819">tRNA processing</keyword>
<feature type="compositionally biased region" description="Basic and acidic residues" evidence="7">
    <location>
        <begin position="648"/>
        <end position="659"/>
    </location>
</feature>
<dbReference type="PANTHER" id="PTHR15204">
    <property type="entry name" value="LARGE PROLINE-RICH PROTEIN BAG6"/>
    <property type="match status" value="1"/>
</dbReference>
<accession>A0A2N9FLG1</accession>
<sequence length="1250" mass="132846">MADQCSNEGSSAGNVSGKSSDSTVELNIKTLDSQIYSFQVNKNMPVSSFKEKIANEIGVPVGQQRLIFRGRVLKDDHLLSEYHVENGHTLHLVERQPVQSQPSSGTGTGETTGNDGNDSSAGNPRNRIGQISHSVVLGTFNVGDQSEGVVPDLSRVIGAVLNSIGLGGQATTVGTSGTQSATSPNAPGQPPQGNETERMRGNIGGQTQTGNQAQSGQAFSSQPFQSLPQVVQIPLAAAAVPVPSLHMPIPDSLNTLSEFMNRMEQTLSQNGYQPNSSSANPRDLPRVELPSSAQGMPTPEALSIVLHHAERLLSGHAVAALSHIAGRLEQEGSSSDPTIRGQIQAESMQLGIAMQHLGALLLELGRTTLTLRMGQSPADSVVNAGPAVYISPSGPNPIMVQPFPFQASSLFGGSVPQSNPVTFGPVGIGNAPRHINIHIHAGTSLAPMVSGVGTRASNAEGTQGERRNGAGSGDSGATRVLPMRSVIATAVPRPSSAASSGAAQPGLVSVSQPPSDSVSLSAVMSGVNSRIRNFVGSLQGDNMVSLGQAESTVQRSSGESGAGSDVGNEQPNTSTVNLVNRVRESDASISGSIPESEGQKLDIKCDQLSNNDASTGLKDVSASGSSLSCLSGGTVAKSEDSQENALRSGEKHDTTEGDKAVPLGLGLAGLERKRRGRQQKSQAMGGDGGTTSAPVDQSRQIRASGQQLLQSLASLSSSVNSMNATEQPLGQLPSVVGQVMDSRPLGGQGVSEQTGAGSPDVLRNMLQQFTESPQMRNTINQIAQQVDTQDLGNMFAGLGTGQGGGLDLSRMFQQMMPVVSRALSGGSIPSQLFPAVDAATQPDYNERRLSRDDKPNEQNVQINLQQVAQRIEHLNPPENVFRSVVENAVQLSGSESGSEDLVDELCSDEGEGKGGTWMSRSTMNSTVFSQVNVALLLTAFKRECFYEVFEEEIHQVIVENQLFRPGERIAIGASGGKDSTVLAYVLSELNRRHNYGLDLFLLSVDEGITGYRDDSLETVKRNEIQYGLPLKIVSYKDLYGWTMDEIVRMIGLKNNCTFCGVFRRQALDRGAALLKVDKVATGHNADDIAETVLLNILRGDIARLSRCTSIVTGEDGPIPRCKPFKYTYEKEIVIYPCIYSPNAYRGFAREFIKDLERIRPRAILDIIQSGENFRISTSTKMPEQGTCERCGYISSQKWCKACVLLEGLNRGLPKLGIGRSRGPNNDSKKGTKETNGTKSIESKQCGTLDF</sequence>
<feature type="region of interest" description="Disordered" evidence="7">
    <location>
        <begin position="171"/>
        <end position="221"/>
    </location>
</feature>
<dbReference type="InterPro" id="IPR000626">
    <property type="entry name" value="Ubiquitin-like_dom"/>
</dbReference>
<feature type="region of interest" description="Disordered" evidence="7">
    <location>
        <begin position="1"/>
        <end position="21"/>
    </location>
</feature>
<dbReference type="InterPro" id="IPR029071">
    <property type="entry name" value="Ubiquitin-like_domsf"/>
</dbReference>
<dbReference type="UniPathway" id="UPA00988"/>
<proteinExistence type="inferred from homology"/>
<evidence type="ECO:0000256" key="2">
    <source>
        <dbReference type="ARBA" id="ARBA00022555"/>
    </source>
</evidence>
<dbReference type="GO" id="GO:0000049">
    <property type="term" value="F:tRNA binding"/>
    <property type="evidence" value="ECO:0007669"/>
    <property type="project" value="UniProtKB-UniRule"/>
</dbReference>
<dbReference type="Pfam" id="PF16503">
    <property type="entry name" value="zn-ribbon_14"/>
    <property type="match status" value="1"/>
</dbReference>
<organism evidence="9">
    <name type="scientific">Fagus sylvatica</name>
    <name type="common">Beechnut</name>
    <dbReference type="NCBI Taxonomy" id="28930"/>
    <lineage>
        <taxon>Eukaryota</taxon>
        <taxon>Viridiplantae</taxon>
        <taxon>Streptophyta</taxon>
        <taxon>Embryophyta</taxon>
        <taxon>Tracheophyta</taxon>
        <taxon>Spermatophyta</taxon>
        <taxon>Magnoliopsida</taxon>
        <taxon>eudicotyledons</taxon>
        <taxon>Gunneridae</taxon>
        <taxon>Pentapetalae</taxon>
        <taxon>rosids</taxon>
        <taxon>fabids</taxon>
        <taxon>Fagales</taxon>
        <taxon>Fagaceae</taxon>
        <taxon>Fagus</taxon>
    </lineage>
</organism>